<gene>
    <name evidence="19" type="ORF">Dda_0764</name>
</gene>
<evidence type="ECO:0000256" key="12">
    <source>
        <dbReference type="ARBA" id="ARBA00023002"/>
    </source>
</evidence>
<evidence type="ECO:0000256" key="9">
    <source>
        <dbReference type="ARBA" id="ARBA00022723"/>
    </source>
</evidence>
<comment type="pathway">
    <text evidence="3">Sphingolipid metabolism.</text>
</comment>
<feature type="region of interest" description="Disordered" evidence="16">
    <location>
        <begin position="141"/>
        <end position="161"/>
    </location>
</feature>
<feature type="domain" description="Cytochrome b5 heme-binding" evidence="18">
    <location>
        <begin position="32"/>
        <end position="107"/>
    </location>
</feature>
<protein>
    <recommendedName>
        <fullName evidence="6">Delta 8-(E)-sphingolipid desaturase</fullName>
        <ecNumber evidence="5">1.14.19.18</ecNumber>
    </recommendedName>
</protein>
<evidence type="ECO:0000256" key="14">
    <source>
        <dbReference type="ARBA" id="ARBA00023098"/>
    </source>
</evidence>
<keyword evidence="9" id="KW-0479">Metal-binding</keyword>
<dbReference type="Pfam" id="PF00173">
    <property type="entry name" value="Cyt-b5"/>
    <property type="match status" value="1"/>
</dbReference>
<dbReference type="PANTHER" id="PTHR19353">
    <property type="entry name" value="FATTY ACID DESATURASE 2"/>
    <property type="match status" value="1"/>
</dbReference>
<keyword evidence="13" id="KW-0408">Iron</keyword>
<dbReference type="InterPro" id="IPR012171">
    <property type="entry name" value="Fatty_acid_desaturase"/>
</dbReference>
<keyword evidence="8 17" id="KW-0812">Transmembrane</keyword>
<dbReference type="EC" id="1.14.19.18" evidence="5"/>
<keyword evidence="7" id="KW-0349">Heme</keyword>
<name>A0AAD6J6Z9_DREDA</name>
<keyword evidence="14" id="KW-0443">Lipid metabolism</keyword>
<organism evidence="19 20">
    <name type="scientific">Drechslerella dactyloides</name>
    <name type="common">Nematode-trapping fungus</name>
    <name type="synonym">Arthrobotrys dactyloides</name>
    <dbReference type="NCBI Taxonomy" id="74499"/>
    <lineage>
        <taxon>Eukaryota</taxon>
        <taxon>Fungi</taxon>
        <taxon>Dikarya</taxon>
        <taxon>Ascomycota</taxon>
        <taxon>Pezizomycotina</taxon>
        <taxon>Orbiliomycetes</taxon>
        <taxon>Orbiliales</taxon>
        <taxon>Orbiliaceae</taxon>
        <taxon>Drechslerella</taxon>
    </lineage>
</organism>
<comment type="subcellular location">
    <subcellularLocation>
        <location evidence="1">Membrane</location>
        <topology evidence="1">Multi-pass membrane protein</topology>
    </subcellularLocation>
</comment>
<dbReference type="SUPFAM" id="SSF55856">
    <property type="entry name" value="Cytochrome b5-like heme/steroid binding domain"/>
    <property type="match status" value="1"/>
</dbReference>
<evidence type="ECO:0000256" key="8">
    <source>
        <dbReference type="ARBA" id="ARBA00022692"/>
    </source>
</evidence>
<evidence type="ECO:0000256" key="7">
    <source>
        <dbReference type="ARBA" id="ARBA00022617"/>
    </source>
</evidence>
<dbReference type="AlphaFoldDB" id="A0AAD6J6Z9"/>
<dbReference type="Gene3D" id="3.10.120.10">
    <property type="entry name" value="Cytochrome b5-like heme/steroid binding domain"/>
    <property type="match status" value="1"/>
</dbReference>
<evidence type="ECO:0000256" key="11">
    <source>
        <dbReference type="ARBA" id="ARBA00022989"/>
    </source>
</evidence>
<comment type="pathway">
    <text evidence="2">Lipid metabolism; sphingolipid metabolism.</text>
</comment>
<feature type="transmembrane region" description="Helical" evidence="17">
    <location>
        <begin position="299"/>
        <end position="321"/>
    </location>
</feature>
<keyword evidence="12" id="KW-0560">Oxidoreductase</keyword>
<evidence type="ECO:0000256" key="10">
    <source>
        <dbReference type="ARBA" id="ARBA00022919"/>
    </source>
</evidence>
<dbReference type="EMBL" id="JAQGDS010000001">
    <property type="protein sequence ID" value="KAJ6264615.1"/>
    <property type="molecule type" value="Genomic_DNA"/>
</dbReference>
<evidence type="ECO:0000313" key="19">
    <source>
        <dbReference type="EMBL" id="KAJ6264615.1"/>
    </source>
</evidence>
<dbReference type="GO" id="GO:0046872">
    <property type="term" value="F:metal ion binding"/>
    <property type="evidence" value="ECO:0007669"/>
    <property type="project" value="UniProtKB-KW"/>
</dbReference>
<dbReference type="PIRSF" id="PIRSF015921">
    <property type="entry name" value="FA_sphinglp_des"/>
    <property type="match status" value="1"/>
</dbReference>
<evidence type="ECO:0000313" key="20">
    <source>
        <dbReference type="Proteomes" id="UP001221413"/>
    </source>
</evidence>
<dbReference type="Proteomes" id="UP001221413">
    <property type="component" value="Unassembled WGS sequence"/>
</dbReference>
<evidence type="ECO:0000256" key="1">
    <source>
        <dbReference type="ARBA" id="ARBA00004141"/>
    </source>
</evidence>
<dbReference type="InterPro" id="IPR001199">
    <property type="entry name" value="Cyt_B5-like_heme/steroid-bd"/>
</dbReference>
<dbReference type="SMART" id="SM01117">
    <property type="entry name" value="Cyt-b5"/>
    <property type="match status" value="1"/>
</dbReference>
<reference evidence="19" key="1">
    <citation type="submission" date="2023-01" db="EMBL/GenBank/DDBJ databases">
        <title>The chitinases involved in constricting ring structure development in the nematode-trapping fungus Drechslerella dactyloides.</title>
        <authorList>
            <person name="Wang R."/>
            <person name="Zhang L."/>
            <person name="Tang P."/>
            <person name="Li S."/>
            <person name="Liang L."/>
        </authorList>
    </citation>
    <scope>NUCLEOTIDE SEQUENCE</scope>
    <source>
        <strain evidence="19">YMF1.00031</strain>
    </source>
</reference>
<accession>A0AAD6J6Z9</accession>
<evidence type="ECO:0000256" key="6">
    <source>
        <dbReference type="ARBA" id="ARBA00016939"/>
    </source>
</evidence>
<sequence>MSGYAKTSSWFDLPIPPPNWIQVAKMGRSAEEKVWSRREIENLIAEGRKVVIVDDKVLKVDAWLPYHPGGDKAIKHMVGRDATDEVTALHSAETKQMMLKFKIGCIQGPWVNFTPPIQGGKFRLISDDCRDENIVSEDAANASGSDLLSSGSATPTSSASERDFVFDPRLRQRKPVVDTSSISSASEGEDEATLALKQEQERRLLEDLNMYPSLDMATQQNIIKKYRQLDQKLREKGLYQCNYWAYGWECLRYFTFVGLFVYFLKTGWFKLSALFLGILWHQLTFTVHDAGHMGITHNFVIDSFIGIFLADFCGGLSVCWWKRNHNVHHIVTNEPDHDPDIQHLPFFAIDQKFFRSLYSTYYDRVMEYDRFAQFVIRAQHWLYYPMLCFGRLNLYVRSWEYIILGYSPKKGVAAWHRYAEMLGMCVFWTWYGYGVLYKSLPTTSDRIIFFAITHVVPMPVHVQITLSHFAMSTSDIGVAESFPQRMLRTTMDVDCPKWLDFFHGGLQFQIIHHLYPRMPRHNLREAQKYVMEFCKDVGIPYALYGFYDGNKQVIGRLAEVSKQAAIFRECQNYCMENPSHSH</sequence>
<evidence type="ECO:0000256" key="15">
    <source>
        <dbReference type="ARBA" id="ARBA00023136"/>
    </source>
</evidence>
<evidence type="ECO:0000256" key="4">
    <source>
        <dbReference type="ARBA" id="ARBA00009295"/>
    </source>
</evidence>
<dbReference type="PANTHER" id="PTHR19353:SF30">
    <property type="entry name" value="DELTA 8-(E)-SPHINGOLIPID DESATURASE"/>
    <property type="match status" value="1"/>
</dbReference>
<evidence type="ECO:0000259" key="18">
    <source>
        <dbReference type="PROSITE" id="PS50255"/>
    </source>
</evidence>
<evidence type="ECO:0000256" key="2">
    <source>
        <dbReference type="ARBA" id="ARBA00004760"/>
    </source>
</evidence>
<dbReference type="PROSITE" id="PS50255">
    <property type="entry name" value="CYTOCHROME_B5_2"/>
    <property type="match status" value="1"/>
</dbReference>
<keyword evidence="15 17" id="KW-0472">Membrane</keyword>
<feature type="compositionally biased region" description="Low complexity" evidence="16">
    <location>
        <begin position="141"/>
        <end position="159"/>
    </location>
</feature>
<evidence type="ECO:0000256" key="17">
    <source>
        <dbReference type="SAM" id="Phobius"/>
    </source>
</evidence>
<comment type="caution">
    <text evidence="19">The sequence shown here is derived from an EMBL/GenBank/DDBJ whole genome shotgun (WGS) entry which is preliminary data.</text>
</comment>
<dbReference type="CDD" id="cd03506">
    <property type="entry name" value="Delta6-FADS-like"/>
    <property type="match status" value="1"/>
</dbReference>
<evidence type="ECO:0000256" key="13">
    <source>
        <dbReference type="ARBA" id="ARBA00023004"/>
    </source>
</evidence>
<dbReference type="GO" id="GO:0006665">
    <property type="term" value="P:sphingolipid metabolic process"/>
    <property type="evidence" value="ECO:0007669"/>
    <property type="project" value="UniProtKB-KW"/>
</dbReference>
<comment type="similarity">
    <text evidence="4">Belongs to the fatty acid desaturase type 1 family.</text>
</comment>
<evidence type="ECO:0000256" key="3">
    <source>
        <dbReference type="ARBA" id="ARBA00004991"/>
    </source>
</evidence>
<evidence type="ECO:0000256" key="16">
    <source>
        <dbReference type="SAM" id="MobiDB-lite"/>
    </source>
</evidence>
<dbReference type="InterPro" id="IPR005804">
    <property type="entry name" value="FA_desaturase_dom"/>
</dbReference>
<keyword evidence="11 17" id="KW-1133">Transmembrane helix</keyword>
<dbReference type="GO" id="GO:0016020">
    <property type="term" value="C:membrane"/>
    <property type="evidence" value="ECO:0007669"/>
    <property type="project" value="UniProtKB-SubCell"/>
</dbReference>
<dbReference type="InterPro" id="IPR036400">
    <property type="entry name" value="Cyt_B5-like_heme/steroid_sf"/>
</dbReference>
<evidence type="ECO:0000256" key="5">
    <source>
        <dbReference type="ARBA" id="ARBA00012019"/>
    </source>
</evidence>
<keyword evidence="10" id="KW-0746">Sphingolipid metabolism</keyword>
<proteinExistence type="inferred from homology"/>
<dbReference type="Pfam" id="PF00487">
    <property type="entry name" value="FA_desaturase"/>
    <property type="match status" value="1"/>
</dbReference>
<dbReference type="GO" id="GO:0016717">
    <property type="term" value="F:oxidoreductase activity, acting on paired donors, with oxidation of a pair of donors resulting in the reduction of molecular oxygen to two molecules of water"/>
    <property type="evidence" value="ECO:0007669"/>
    <property type="project" value="TreeGrafter"/>
</dbReference>
<keyword evidence="20" id="KW-1185">Reference proteome</keyword>